<dbReference type="Pfam" id="PF03476">
    <property type="entry name" value="MOSC_N"/>
    <property type="match status" value="1"/>
</dbReference>
<name>A0A086XW33_9RHOB</name>
<evidence type="ECO:0000313" key="2">
    <source>
        <dbReference type="Proteomes" id="UP000028826"/>
    </source>
</evidence>
<dbReference type="Proteomes" id="UP000028826">
    <property type="component" value="Unassembled WGS sequence"/>
</dbReference>
<organism evidence="1 2">
    <name type="scientific">Haematobacter massiliensis</name>
    <dbReference type="NCBI Taxonomy" id="195105"/>
    <lineage>
        <taxon>Bacteria</taxon>
        <taxon>Pseudomonadati</taxon>
        <taxon>Pseudomonadota</taxon>
        <taxon>Alphaproteobacteria</taxon>
        <taxon>Rhodobacterales</taxon>
        <taxon>Paracoccaceae</taxon>
        <taxon>Haematobacter</taxon>
    </lineage>
</organism>
<evidence type="ECO:0000313" key="1">
    <source>
        <dbReference type="EMBL" id="KFI26233.1"/>
    </source>
</evidence>
<dbReference type="GO" id="GO:0003824">
    <property type="term" value="F:catalytic activity"/>
    <property type="evidence" value="ECO:0007669"/>
    <property type="project" value="InterPro"/>
</dbReference>
<dbReference type="EMBL" id="JGYG01000018">
    <property type="protein sequence ID" value="KFI26233.1"/>
    <property type="molecule type" value="Genomic_DNA"/>
</dbReference>
<dbReference type="InterPro" id="IPR011037">
    <property type="entry name" value="Pyrv_Knase-like_insert_dom_sf"/>
</dbReference>
<dbReference type="AlphaFoldDB" id="A0A086XW33"/>
<dbReference type="GO" id="GO:0030151">
    <property type="term" value="F:molybdenum ion binding"/>
    <property type="evidence" value="ECO:0007669"/>
    <property type="project" value="InterPro"/>
</dbReference>
<dbReference type="RefSeq" id="WP_035714205.1">
    <property type="nucleotide sequence ID" value="NZ_CAMIFG010000011.1"/>
</dbReference>
<keyword evidence="2" id="KW-1185">Reference proteome</keyword>
<comment type="caution">
    <text evidence="1">The sequence shown here is derived from an EMBL/GenBank/DDBJ whole genome shotgun (WGS) entry which is preliminary data.</text>
</comment>
<dbReference type="Gene3D" id="2.40.33.20">
    <property type="entry name" value="PK beta-barrel domain-like"/>
    <property type="match status" value="1"/>
</dbReference>
<dbReference type="eggNOG" id="COG3217">
    <property type="taxonomic scope" value="Bacteria"/>
</dbReference>
<dbReference type="PROSITE" id="PS51340">
    <property type="entry name" value="MOSC"/>
    <property type="match status" value="1"/>
</dbReference>
<dbReference type="GO" id="GO:0030170">
    <property type="term" value="F:pyridoxal phosphate binding"/>
    <property type="evidence" value="ECO:0007669"/>
    <property type="project" value="InterPro"/>
</dbReference>
<dbReference type="InterPro" id="IPR005303">
    <property type="entry name" value="MOCOS_middle"/>
</dbReference>
<dbReference type="SUPFAM" id="SSF50800">
    <property type="entry name" value="PK beta-barrel domain-like"/>
    <property type="match status" value="1"/>
</dbReference>
<reference evidence="1 2" key="1">
    <citation type="submission" date="2014-03" db="EMBL/GenBank/DDBJ databases">
        <title>Genome of Haematobacter massiliensis CCUG 47968.</title>
        <authorList>
            <person name="Wang D."/>
            <person name="Wang G."/>
        </authorList>
    </citation>
    <scope>NUCLEOTIDE SEQUENCE [LARGE SCALE GENOMIC DNA]</scope>
    <source>
        <strain evidence="1 2">CCUG 47968</strain>
    </source>
</reference>
<dbReference type="InterPro" id="IPR005302">
    <property type="entry name" value="MoCF_Sase_C"/>
</dbReference>
<protein>
    <submittedName>
        <fullName evidence="1">GTP-binding protein EngB</fullName>
    </submittedName>
</protein>
<dbReference type="OrthoDB" id="581532at2"/>
<sequence length="248" mass="27002">MATIAHLYRHPIKAHGREELASVLLSEAECLPFDRHWAVTHGMSKFDSGAPAWMPCVNFERGARTPALMAITARFDEATGRLALDHPDLGPIDFDPVTEAERFLDWVRPISPEPPMQPVALVSAGRGMTDSQLPTVSLKNLASNAALSAHMGTDLSIHRWRGNVWLDDLPAWEEVSWIGRDLRIGAARLRVVDRIGRCKATTANPATGKVDADTLKGLRELVGVQDFGVYAVVLEGGTVGPGDRVELA</sequence>
<proteinExistence type="predicted"/>
<gene>
    <name evidence="1" type="ORF">CN97_03650</name>
</gene>
<dbReference type="Pfam" id="PF03473">
    <property type="entry name" value="MOSC"/>
    <property type="match status" value="1"/>
</dbReference>
<accession>A0A086XW33</accession>
<dbReference type="STRING" id="195105.CN97_03650"/>